<keyword evidence="3" id="KW-1185">Reference proteome</keyword>
<name>A0A4Y7PM69_9AGAM</name>
<reference evidence="2 3" key="1">
    <citation type="submission" date="2018-06" db="EMBL/GenBank/DDBJ databases">
        <title>A transcriptomic atlas of mushroom development highlights an independent origin of complex multicellularity.</title>
        <authorList>
            <consortium name="DOE Joint Genome Institute"/>
            <person name="Krizsan K."/>
            <person name="Almasi E."/>
            <person name="Merenyi Z."/>
            <person name="Sahu N."/>
            <person name="Viragh M."/>
            <person name="Koszo T."/>
            <person name="Mondo S."/>
            <person name="Kiss B."/>
            <person name="Balint B."/>
            <person name="Kues U."/>
            <person name="Barry K."/>
            <person name="Hegedus J.C."/>
            <person name="Henrissat B."/>
            <person name="Johnson J."/>
            <person name="Lipzen A."/>
            <person name="Ohm R."/>
            <person name="Nagy I."/>
            <person name="Pangilinan J."/>
            <person name="Yan J."/>
            <person name="Xiong Y."/>
            <person name="Grigoriev I.V."/>
            <person name="Hibbett D.S."/>
            <person name="Nagy L.G."/>
        </authorList>
    </citation>
    <scope>NUCLEOTIDE SEQUENCE [LARGE SCALE GENOMIC DNA]</scope>
    <source>
        <strain evidence="2 3">SZMC22713</strain>
    </source>
</reference>
<dbReference type="InterPro" id="IPR047122">
    <property type="entry name" value="Trans-enoyl_RdTase-like"/>
</dbReference>
<dbReference type="GO" id="GO:0016651">
    <property type="term" value="F:oxidoreductase activity, acting on NAD(P)H"/>
    <property type="evidence" value="ECO:0007669"/>
    <property type="project" value="InterPro"/>
</dbReference>
<protein>
    <submittedName>
        <fullName evidence="2">GroES-like protein</fullName>
    </submittedName>
</protein>
<dbReference type="Gene3D" id="3.90.180.10">
    <property type="entry name" value="Medium-chain alcohol dehydrogenases, catalytic domain"/>
    <property type="match status" value="1"/>
</dbReference>
<dbReference type="InterPro" id="IPR011032">
    <property type="entry name" value="GroES-like_sf"/>
</dbReference>
<dbReference type="SMART" id="SM00829">
    <property type="entry name" value="PKS_ER"/>
    <property type="match status" value="1"/>
</dbReference>
<evidence type="ECO:0000259" key="1">
    <source>
        <dbReference type="SMART" id="SM00829"/>
    </source>
</evidence>
<dbReference type="CDD" id="cd08249">
    <property type="entry name" value="enoyl_reductase_like"/>
    <property type="match status" value="1"/>
</dbReference>
<gene>
    <name evidence="2" type="ORF">BD410DRAFT_756310</name>
</gene>
<dbReference type="AlphaFoldDB" id="A0A4Y7PM69"/>
<dbReference type="Pfam" id="PF00107">
    <property type="entry name" value="ADH_zinc_N"/>
    <property type="match status" value="1"/>
</dbReference>
<dbReference type="VEuPathDB" id="FungiDB:BD410DRAFT_756310"/>
<dbReference type="InterPro" id="IPR013154">
    <property type="entry name" value="ADH-like_N"/>
</dbReference>
<sequence length="354" mass="37825">MTDTASEFGLLSTKNGVELQSFPIPVPAPNEVLIKNVAVASNPKDWKYPILVADYAAVEGNDVAGYVESVGEGVTEFKKGDRVAAFSKMATKENKYGAYQEYTVAPSGTTFPLGPNTSFEDASTLPAAVMTAAIGLFVSLGLPQPQESGFAPVRDDYAIIINGAATSVGAFAVQLAKRAGFYVIGVAGSTSYARSMGVDELVNYKEENDLESALVKAAKSRKVSYAYDCVSENGSISLLSRVLSKTSANGKGKVTYILPLADEESKKIPNGIEPVWTWVGTAYGEYNEFATKYYRLLGGWLDEGSFKPNKVRIIPGGLAGVGGALKELQEGKVHGEKLVYRIAETLLIKERVGK</sequence>
<dbReference type="InterPro" id="IPR013149">
    <property type="entry name" value="ADH-like_C"/>
</dbReference>
<dbReference type="Gene3D" id="3.40.50.720">
    <property type="entry name" value="NAD(P)-binding Rossmann-like Domain"/>
    <property type="match status" value="1"/>
</dbReference>
<dbReference type="InterPro" id="IPR020843">
    <property type="entry name" value="ER"/>
</dbReference>
<dbReference type="SUPFAM" id="SSF50129">
    <property type="entry name" value="GroES-like"/>
    <property type="match status" value="1"/>
</dbReference>
<feature type="domain" description="Enoyl reductase (ER)" evidence="1">
    <location>
        <begin position="9"/>
        <end position="339"/>
    </location>
</feature>
<dbReference type="STRING" id="50990.A0A4Y7PM69"/>
<organism evidence="2 3">
    <name type="scientific">Rickenella mellea</name>
    <dbReference type="NCBI Taxonomy" id="50990"/>
    <lineage>
        <taxon>Eukaryota</taxon>
        <taxon>Fungi</taxon>
        <taxon>Dikarya</taxon>
        <taxon>Basidiomycota</taxon>
        <taxon>Agaricomycotina</taxon>
        <taxon>Agaricomycetes</taxon>
        <taxon>Hymenochaetales</taxon>
        <taxon>Rickenellaceae</taxon>
        <taxon>Rickenella</taxon>
    </lineage>
</organism>
<dbReference type="Pfam" id="PF08240">
    <property type="entry name" value="ADH_N"/>
    <property type="match status" value="1"/>
</dbReference>
<dbReference type="Proteomes" id="UP000294933">
    <property type="component" value="Unassembled WGS sequence"/>
</dbReference>
<dbReference type="InterPro" id="IPR036291">
    <property type="entry name" value="NAD(P)-bd_dom_sf"/>
</dbReference>
<dbReference type="PANTHER" id="PTHR45348">
    <property type="entry name" value="HYPOTHETICAL OXIDOREDUCTASE (EUROFUNG)"/>
    <property type="match status" value="1"/>
</dbReference>
<evidence type="ECO:0000313" key="2">
    <source>
        <dbReference type="EMBL" id="TDL15540.1"/>
    </source>
</evidence>
<dbReference type="PANTHER" id="PTHR45348:SF5">
    <property type="entry name" value="OXIDOREDUCTASE, PUTATIVE (AFU_ORTHOLOGUE AFUA_8G01420)-RELATED"/>
    <property type="match status" value="1"/>
</dbReference>
<dbReference type="SUPFAM" id="SSF51735">
    <property type="entry name" value="NAD(P)-binding Rossmann-fold domains"/>
    <property type="match status" value="1"/>
</dbReference>
<dbReference type="OrthoDB" id="3233595at2759"/>
<dbReference type="EMBL" id="ML170271">
    <property type="protein sequence ID" value="TDL15540.1"/>
    <property type="molecule type" value="Genomic_DNA"/>
</dbReference>
<proteinExistence type="predicted"/>
<evidence type="ECO:0000313" key="3">
    <source>
        <dbReference type="Proteomes" id="UP000294933"/>
    </source>
</evidence>
<accession>A0A4Y7PM69</accession>